<dbReference type="Proteomes" id="UP001549773">
    <property type="component" value="Unassembled WGS sequence"/>
</dbReference>
<keyword evidence="2" id="KW-0413">Isomerase</keyword>
<keyword evidence="4" id="KW-1185">Reference proteome</keyword>
<evidence type="ECO:0000256" key="1">
    <source>
        <dbReference type="ARBA" id="ARBA00008270"/>
    </source>
</evidence>
<sequence>MTQKIYQVDAFTDKVFSGNPAAVCPLDHWLEDELLQKIAKENNLAETAFYVKDQDQYQLRWFTPKVEVDLCGHATLASAFVLFNHEGHKGDIIHFHSPRSGRLTVVKQSQLLTLNFPTDTIEEIALTSEILDGFSLAPISAYKGKTDYLLVYNSESDVVSLKPNLEVIAALPVRGVIVTAMGEHVDFVSRFFAPQSGIDEDPVTGSAHTTLTPYWSNVLDKKDMTAIQLSDRKGYLKCTYLKDRVEISGQCVLYMTGNINLN</sequence>
<protein>
    <submittedName>
        <fullName evidence="3">PhzF family phenazine biosynthesis protein</fullName>
    </submittedName>
</protein>
<evidence type="ECO:0000313" key="3">
    <source>
        <dbReference type="EMBL" id="MET7029957.1"/>
    </source>
</evidence>
<comment type="caution">
    <text evidence="3">The sequence shown here is derived from an EMBL/GenBank/DDBJ whole genome shotgun (WGS) entry which is preliminary data.</text>
</comment>
<comment type="similarity">
    <text evidence="1">Belongs to the PhzF family.</text>
</comment>
<dbReference type="InterPro" id="IPR003719">
    <property type="entry name" value="Phenazine_PhzF-like"/>
</dbReference>
<reference evidence="3 4" key="1">
    <citation type="submission" date="2024-07" db="EMBL/GenBank/DDBJ databases">
        <title>The genome sequence of type strain Sediminicola luteus GDMCC 1.2596T.</title>
        <authorList>
            <person name="Liu Y."/>
        </authorList>
    </citation>
    <scope>NUCLEOTIDE SEQUENCE [LARGE SCALE GENOMIC DNA]</scope>
    <source>
        <strain evidence="3 4">GDMCC 1.2596</strain>
    </source>
</reference>
<dbReference type="Gene3D" id="3.10.310.10">
    <property type="entry name" value="Diaminopimelate Epimerase, Chain A, domain 1"/>
    <property type="match status" value="2"/>
</dbReference>
<evidence type="ECO:0000313" key="4">
    <source>
        <dbReference type="Proteomes" id="UP001549773"/>
    </source>
</evidence>
<dbReference type="NCBIfam" id="TIGR00654">
    <property type="entry name" value="PhzF_family"/>
    <property type="match status" value="1"/>
</dbReference>
<dbReference type="PANTHER" id="PTHR13774">
    <property type="entry name" value="PHENAZINE BIOSYNTHESIS PROTEIN"/>
    <property type="match status" value="1"/>
</dbReference>
<dbReference type="Pfam" id="PF02567">
    <property type="entry name" value="PhzC-PhzF"/>
    <property type="match status" value="1"/>
</dbReference>
<accession>A0ABV2TYH8</accession>
<dbReference type="PIRSF" id="PIRSF016184">
    <property type="entry name" value="PhzC_PhzF"/>
    <property type="match status" value="1"/>
</dbReference>
<name>A0ABV2TYH8_9FLAO</name>
<dbReference type="RefSeq" id="WP_354618756.1">
    <property type="nucleotide sequence ID" value="NZ_JBEWYP010000006.1"/>
</dbReference>
<dbReference type="PANTHER" id="PTHR13774:SF17">
    <property type="entry name" value="PHENAZINE BIOSYNTHESIS-LIKE DOMAIN-CONTAINING PROTEIN"/>
    <property type="match status" value="1"/>
</dbReference>
<evidence type="ECO:0000256" key="2">
    <source>
        <dbReference type="ARBA" id="ARBA00023235"/>
    </source>
</evidence>
<gene>
    <name evidence="3" type="ORF">ABXZ32_11145</name>
</gene>
<organism evidence="3 4">
    <name type="scientific">Sediminicola luteus</name>
    <dbReference type="NCBI Taxonomy" id="319238"/>
    <lineage>
        <taxon>Bacteria</taxon>
        <taxon>Pseudomonadati</taxon>
        <taxon>Bacteroidota</taxon>
        <taxon>Flavobacteriia</taxon>
        <taxon>Flavobacteriales</taxon>
        <taxon>Flavobacteriaceae</taxon>
        <taxon>Sediminicola</taxon>
    </lineage>
</organism>
<proteinExistence type="inferred from homology"/>
<dbReference type="EMBL" id="JBEWYP010000006">
    <property type="protein sequence ID" value="MET7029957.1"/>
    <property type="molecule type" value="Genomic_DNA"/>
</dbReference>
<dbReference type="SUPFAM" id="SSF54506">
    <property type="entry name" value="Diaminopimelate epimerase-like"/>
    <property type="match status" value="1"/>
</dbReference>